<dbReference type="NCBIfam" id="TIGR00555">
    <property type="entry name" value="panK_eukar"/>
    <property type="match status" value="1"/>
</dbReference>
<dbReference type="EC" id="2.7.1.33" evidence="7"/>
<keyword evidence="12" id="KW-0808">Transferase</keyword>
<evidence type="ECO:0000256" key="15">
    <source>
        <dbReference type="ARBA" id="ARBA00022840"/>
    </source>
</evidence>
<organism evidence="25 26">
    <name type="scientific">Smittium simulii</name>
    <dbReference type="NCBI Taxonomy" id="133385"/>
    <lineage>
        <taxon>Eukaryota</taxon>
        <taxon>Fungi</taxon>
        <taxon>Fungi incertae sedis</taxon>
        <taxon>Zoopagomycota</taxon>
        <taxon>Kickxellomycotina</taxon>
        <taxon>Harpellomycetes</taxon>
        <taxon>Harpellales</taxon>
        <taxon>Legeriomycetaceae</taxon>
        <taxon>Smittium</taxon>
    </lineage>
</organism>
<name>A0A2T9YQ10_9FUNG</name>
<evidence type="ECO:0000256" key="6">
    <source>
        <dbReference type="ARBA" id="ARBA00005225"/>
    </source>
</evidence>
<keyword evidence="13" id="KW-0547">Nucleotide-binding</keyword>
<dbReference type="InterPro" id="IPR011858">
    <property type="entry name" value="His6/HISN3"/>
</dbReference>
<dbReference type="InterPro" id="IPR036075">
    <property type="entry name" value="ARMT-1-like_metal-bd_sf"/>
</dbReference>
<comment type="caution">
    <text evidence="25">The sequence shown here is derived from an EMBL/GenBank/DDBJ whole genome shotgun (WGS) entry which is preliminary data.</text>
</comment>
<dbReference type="InterPro" id="IPR013785">
    <property type="entry name" value="Aldolase_TIM"/>
</dbReference>
<evidence type="ECO:0000256" key="8">
    <source>
        <dbReference type="ARBA" id="ARBA00012550"/>
    </source>
</evidence>
<dbReference type="GO" id="GO:0005829">
    <property type="term" value="C:cytosol"/>
    <property type="evidence" value="ECO:0007669"/>
    <property type="project" value="TreeGrafter"/>
</dbReference>
<feature type="region of interest" description="Disordered" evidence="23">
    <location>
        <begin position="1"/>
        <end position="27"/>
    </location>
</feature>
<dbReference type="GO" id="GO:0005524">
    <property type="term" value="F:ATP binding"/>
    <property type="evidence" value="ECO:0007669"/>
    <property type="project" value="UniProtKB-KW"/>
</dbReference>
<feature type="compositionally biased region" description="Polar residues" evidence="23">
    <location>
        <begin position="1"/>
        <end position="23"/>
    </location>
</feature>
<dbReference type="OrthoDB" id="498611at2759"/>
<proteinExistence type="inferred from homology"/>
<comment type="pathway">
    <text evidence="6">Cofactor biosynthesis; coenzyme A biosynthesis; CoA from (R)-pantothenate: step 1/5.</text>
</comment>
<dbReference type="Gene3D" id="3.30.420.40">
    <property type="match status" value="1"/>
</dbReference>
<dbReference type="GO" id="GO:0003949">
    <property type="term" value="F:1-(5-phosphoribosyl)-5-[(5-phosphoribosylamino)methylideneamino]imidazole-4-carboxamide isomerase activity"/>
    <property type="evidence" value="ECO:0007669"/>
    <property type="project" value="UniProtKB-EC"/>
</dbReference>
<dbReference type="Pfam" id="PF00977">
    <property type="entry name" value="His_biosynth"/>
    <property type="match status" value="1"/>
</dbReference>
<sequence length="1004" mass="111373">MLNNTENNKSINLTGATNESNDQGKIDNIVVPNHQGQVSHIAVDIGGSMAKIVYFTTNEGLRGGRLNFEAFETDNIDKFIRFIESLVSTKKQLPSSNFSANQTSSKDLKERLNHDVSFQTNNNDDIEDNSIKFPEDSPTYGKPIIKATGGGAHLFKDKIEERVKVKVQTEDEMECLITENENPVFESIPKEDMFPYMLVNIGSGVSIIKVTSETKYERISGTSLGGGTFWGLLHLLTGASKFDDMLELSKSGDNSKIDMMVGDIYGTDYDKIGLKATAIASTMGGVYRKNLNKTYNDADIARSLLYMVSNSIGQIAYLNAQLHGINKIYFGGYFIRGHRLTMHTLSYAINFWSKGTMNARFMRHEGFLGAVGAFIKADPSILPDKPAHKARGGSITENFIYTQGLAKESISGLGTLDRLSSKLLPLPQLILCSHNPHPLFKHQIKNKAKRYSSSINSEGFNYNPDTFDLLNNVSLREKWISNLENNTENIIQMANKGKLSLNNILKTDTLIKFQKMYLEKLQTAKLIPSAFGKLSVRILLNLREQSLSEVGCTDLFLNTKILENESSLALLPNILKNLDDIKDTKELITTLIKGMLIGNMFDWGSNEIQKMIQSEQYTIDFKIFQDKIKFESSFNNAHILVDKLLTNKPYKKALIFVDNAGADTFLGVLPFARFLLSQGTSVILAANSQPALNDITFDDLMNNLIKVAQFDEIINKKINDGSLVVIGTGSSNPCLDLSRLNERLVLQSHDVDFIIIVGAGRAIITNFYAMFSVDSLKVTVFKSSITAEPLGGKEYDSVYTMLCSKSKFRPCIDLHSGKVKQIVGGTLTDDNESLKENFVALESSAYYANLYKTHSLTGGHVIMLGPGNEQAAIEALSASPGILQIGGGINIDNAQKWLDYGASKVIVTSWLFTDNKFDFSKLERLEKVIGKDKLVVDLRKHSDSWVVAINKWQTKTDLEITEGIEDLQKVNDLSNGKVDLTIGSALDIFGGSKIKFSDCVKWNS</sequence>
<dbReference type="Proteomes" id="UP000245383">
    <property type="component" value="Unassembled WGS sequence"/>
</dbReference>
<protein>
    <recommendedName>
        <fullName evidence="9">1-(5-phosphoribosyl)-5-[(5-phosphoribosylamino)methylideneamino] imidazole-4-carboxamide isomerase</fullName>
        <ecNumber evidence="7">2.7.1.33</ecNumber>
        <ecNumber evidence="8">5.3.1.16</ecNumber>
    </recommendedName>
    <alternativeName>
        <fullName evidence="20">5-proFAR isomerase</fullName>
    </alternativeName>
    <alternativeName>
        <fullName evidence="19">Phosphoribosylformimino-5-aminoimidazole carboxamide ribotide isomerase</fullName>
    </alternativeName>
</protein>
<dbReference type="GO" id="GO:0015937">
    <property type="term" value="P:coenzyme A biosynthetic process"/>
    <property type="evidence" value="ECO:0007669"/>
    <property type="project" value="UniProtKB-KW"/>
</dbReference>
<evidence type="ECO:0000256" key="19">
    <source>
        <dbReference type="ARBA" id="ARBA00030547"/>
    </source>
</evidence>
<keyword evidence="18" id="KW-0413">Isomerase</keyword>
<evidence type="ECO:0000256" key="20">
    <source>
        <dbReference type="ARBA" id="ARBA00031376"/>
    </source>
</evidence>
<keyword evidence="15" id="KW-0067">ATP-binding</keyword>
<dbReference type="InterPro" id="IPR006062">
    <property type="entry name" value="His_biosynth"/>
</dbReference>
<dbReference type="GO" id="GO:0000105">
    <property type="term" value="P:L-histidine biosynthetic process"/>
    <property type="evidence" value="ECO:0007669"/>
    <property type="project" value="UniProtKB-UniPathway"/>
</dbReference>
<evidence type="ECO:0000256" key="18">
    <source>
        <dbReference type="ARBA" id="ARBA00023235"/>
    </source>
</evidence>
<keyword evidence="17 22" id="KW-0368">Histidine biosynthesis</keyword>
<dbReference type="FunFam" id="3.30.420.40:FF:000025">
    <property type="entry name" value="pantothenate kinase 2, mitochondrial"/>
    <property type="match status" value="1"/>
</dbReference>
<dbReference type="Gene3D" id="3.30.420.510">
    <property type="match status" value="1"/>
</dbReference>
<comment type="catalytic activity">
    <reaction evidence="2">
        <text>(R)-pantothenate + ATP = (R)-4'-phosphopantothenate + ADP + H(+)</text>
        <dbReference type="Rhea" id="RHEA:16373"/>
        <dbReference type="ChEBI" id="CHEBI:10986"/>
        <dbReference type="ChEBI" id="CHEBI:15378"/>
        <dbReference type="ChEBI" id="CHEBI:29032"/>
        <dbReference type="ChEBI" id="CHEBI:30616"/>
        <dbReference type="ChEBI" id="CHEBI:456216"/>
        <dbReference type="EC" id="2.7.1.33"/>
    </reaction>
</comment>
<keyword evidence="10" id="KW-0963">Cytoplasm</keyword>
<evidence type="ECO:0000256" key="10">
    <source>
        <dbReference type="ARBA" id="ARBA00022490"/>
    </source>
</evidence>
<evidence type="ECO:0000256" key="1">
    <source>
        <dbReference type="ARBA" id="ARBA00000901"/>
    </source>
</evidence>
<evidence type="ECO:0000256" key="4">
    <source>
        <dbReference type="ARBA" id="ARBA00004496"/>
    </source>
</evidence>
<evidence type="ECO:0000256" key="22">
    <source>
        <dbReference type="RuleBase" id="RU003657"/>
    </source>
</evidence>
<comment type="pathway">
    <text evidence="5">Amino-acid biosynthesis; L-histidine biosynthesis; L-histidine from 5-phospho-alpha-D-ribose 1-diphosphate: step 4/9.</text>
</comment>
<evidence type="ECO:0000313" key="26">
    <source>
        <dbReference type="Proteomes" id="UP000245383"/>
    </source>
</evidence>
<evidence type="ECO:0000256" key="23">
    <source>
        <dbReference type="SAM" id="MobiDB-lite"/>
    </source>
</evidence>
<dbReference type="UniPathway" id="UPA00031">
    <property type="reaction ID" value="UER00009"/>
</dbReference>
<comment type="similarity">
    <text evidence="21">Belongs to the type II pantothenate kinase family.</text>
</comment>
<dbReference type="GO" id="GO:0004594">
    <property type="term" value="F:pantothenate kinase activity"/>
    <property type="evidence" value="ECO:0007669"/>
    <property type="project" value="UniProtKB-EC"/>
</dbReference>
<dbReference type="Gene3D" id="6.10.10.60">
    <property type="match status" value="1"/>
</dbReference>
<evidence type="ECO:0000313" key="25">
    <source>
        <dbReference type="EMBL" id="PVU94443.1"/>
    </source>
</evidence>
<evidence type="ECO:0000256" key="17">
    <source>
        <dbReference type="ARBA" id="ARBA00023102"/>
    </source>
</evidence>
<dbReference type="EMBL" id="MBFR01000090">
    <property type="protein sequence ID" value="PVU94443.1"/>
    <property type="molecule type" value="Genomic_DNA"/>
</dbReference>
<evidence type="ECO:0000256" key="12">
    <source>
        <dbReference type="ARBA" id="ARBA00022679"/>
    </source>
</evidence>
<evidence type="ECO:0000256" key="13">
    <source>
        <dbReference type="ARBA" id="ARBA00022741"/>
    </source>
</evidence>
<dbReference type="InterPro" id="IPR043129">
    <property type="entry name" value="ATPase_NBD"/>
</dbReference>
<keyword evidence="26" id="KW-1185">Reference proteome</keyword>
<dbReference type="Pfam" id="PF01937">
    <property type="entry name" value="ARMT1-like_dom"/>
    <property type="match status" value="1"/>
</dbReference>
<dbReference type="SUPFAM" id="SSF53067">
    <property type="entry name" value="Actin-like ATPase domain"/>
    <property type="match status" value="2"/>
</dbReference>
<keyword evidence="11 22" id="KW-0028">Amino-acid biosynthesis</keyword>
<evidence type="ECO:0000256" key="14">
    <source>
        <dbReference type="ARBA" id="ARBA00022777"/>
    </source>
</evidence>
<dbReference type="CDD" id="cd24123">
    <property type="entry name" value="ASKHA_NBD_PanK-II_Pank4"/>
    <property type="match status" value="1"/>
</dbReference>
<evidence type="ECO:0000256" key="7">
    <source>
        <dbReference type="ARBA" id="ARBA00012102"/>
    </source>
</evidence>
<dbReference type="Gene3D" id="3.40.50.10880">
    <property type="entry name" value="Uncharacterised protein PF01937, DUF89, domain 3"/>
    <property type="match status" value="1"/>
</dbReference>
<evidence type="ECO:0000256" key="9">
    <source>
        <dbReference type="ARBA" id="ARBA00018464"/>
    </source>
</evidence>
<evidence type="ECO:0000256" key="5">
    <source>
        <dbReference type="ARBA" id="ARBA00005133"/>
    </source>
</evidence>
<feature type="domain" description="Damage-control phosphatase ARMT1-like metal-binding" evidence="24">
    <location>
        <begin position="504"/>
        <end position="798"/>
    </location>
</feature>
<gene>
    <name evidence="25" type="ORF">BB561_002540</name>
</gene>
<dbReference type="EC" id="5.3.1.16" evidence="8"/>
<dbReference type="SUPFAM" id="SSF111321">
    <property type="entry name" value="AF1104-like"/>
    <property type="match status" value="1"/>
</dbReference>
<dbReference type="PANTHER" id="PTHR12280:SF20">
    <property type="entry name" value="4'-PHOSPHOPANTETHEINE PHOSPHATASE"/>
    <property type="match status" value="1"/>
</dbReference>
<keyword evidence="16" id="KW-0173">Coenzyme A biosynthesis</keyword>
<dbReference type="InterPro" id="IPR004567">
    <property type="entry name" value="Type_II_PanK"/>
</dbReference>
<evidence type="ECO:0000259" key="24">
    <source>
        <dbReference type="Pfam" id="PF01937"/>
    </source>
</evidence>
<evidence type="ECO:0000256" key="21">
    <source>
        <dbReference type="ARBA" id="ARBA00060870"/>
    </source>
</evidence>
<comment type="similarity">
    <text evidence="22">Belongs to the HisA/HisF family.</text>
</comment>
<dbReference type="Gene3D" id="3.20.20.70">
    <property type="entry name" value="Aldolase class I"/>
    <property type="match status" value="2"/>
</dbReference>
<evidence type="ECO:0000256" key="3">
    <source>
        <dbReference type="ARBA" id="ARBA00001967"/>
    </source>
</evidence>
<dbReference type="Pfam" id="PF03630">
    <property type="entry name" value="Fumble"/>
    <property type="match status" value="1"/>
</dbReference>
<dbReference type="STRING" id="133385.A0A2T9YQ10"/>
<evidence type="ECO:0000256" key="16">
    <source>
        <dbReference type="ARBA" id="ARBA00022993"/>
    </source>
</evidence>
<comment type="cofactor">
    <cofactor evidence="3">
        <name>Ni(2+)</name>
        <dbReference type="ChEBI" id="CHEBI:49786"/>
    </cofactor>
</comment>
<dbReference type="GO" id="GO:0005634">
    <property type="term" value="C:nucleus"/>
    <property type="evidence" value="ECO:0007669"/>
    <property type="project" value="TreeGrafter"/>
</dbReference>
<dbReference type="InterPro" id="IPR002791">
    <property type="entry name" value="ARMT1-like_metal-bd"/>
</dbReference>
<dbReference type="AlphaFoldDB" id="A0A2T9YQ10"/>
<dbReference type="SUPFAM" id="SSF51366">
    <property type="entry name" value="Ribulose-phoshate binding barrel"/>
    <property type="match status" value="1"/>
</dbReference>
<accession>A0A2T9YQ10</accession>
<dbReference type="NCBIfam" id="TIGR02129">
    <property type="entry name" value="hisA_euk"/>
    <property type="match status" value="1"/>
</dbReference>
<keyword evidence="14" id="KW-0418">Kinase</keyword>
<reference evidence="25 26" key="1">
    <citation type="journal article" date="2018" name="MBio">
        <title>Comparative Genomics Reveals the Core Gene Toolbox for the Fungus-Insect Symbiosis.</title>
        <authorList>
            <person name="Wang Y."/>
            <person name="Stata M."/>
            <person name="Wang W."/>
            <person name="Stajich J.E."/>
            <person name="White M.M."/>
            <person name="Moncalvo J.M."/>
        </authorList>
    </citation>
    <scope>NUCLEOTIDE SEQUENCE [LARGE SCALE GENOMIC DNA]</scope>
    <source>
        <strain evidence="25 26">SWE-8-4</strain>
    </source>
</reference>
<dbReference type="InterPro" id="IPR011060">
    <property type="entry name" value="RibuloseP-bd_barrel"/>
</dbReference>
<comment type="subcellular location">
    <subcellularLocation>
        <location evidence="4">Cytoplasm</location>
    </subcellularLocation>
</comment>
<evidence type="ECO:0000256" key="11">
    <source>
        <dbReference type="ARBA" id="ARBA00022605"/>
    </source>
</evidence>
<dbReference type="PANTHER" id="PTHR12280">
    <property type="entry name" value="PANTOTHENATE KINASE"/>
    <property type="match status" value="1"/>
</dbReference>
<comment type="catalytic activity">
    <reaction evidence="1">
        <text>1-(5-phospho-beta-D-ribosyl)-5-[(5-phospho-beta-D-ribosylamino)methylideneamino]imidazole-4-carboxamide = 5-[(5-phospho-1-deoxy-D-ribulos-1-ylimino)methylamino]-1-(5-phospho-beta-D-ribosyl)imidazole-4-carboxamide</text>
        <dbReference type="Rhea" id="RHEA:15469"/>
        <dbReference type="ChEBI" id="CHEBI:58435"/>
        <dbReference type="ChEBI" id="CHEBI:58525"/>
        <dbReference type="EC" id="5.3.1.16"/>
    </reaction>
</comment>
<evidence type="ECO:0000256" key="2">
    <source>
        <dbReference type="ARBA" id="ARBA00001206"/>
    </source>
</evidence>